<evidence type="ECO:0000259" key="11">
    <source>
        <dbReference type="Pfam" id="PF07715"/>
    </source>
</evidence>
<dbReference type="NCBIfam" id="TIGR04056">
    <property type="entry name" value="OMP_RagA_SusC"/>
    <property type="match status" value="1"/>
</dbReference>
<evidence type="ECO:0000256" key="4">
    <source>
        <dbReference type="ARBA" id="ARBA00022692"/>
    </source>
</evidence>
<proteinExistence type="inferred from homology"/>
<dbReference type="SUPFAM" id="SSF49464">
    <property type="entry name" value="Carboxypeptidase regulatory domain-like"/>
    <property type="match status" value="1"/>
</dbReference>
<dbReference type="InterPro" id="IPR023996">
    <property type="entry name" value="TonB-dep_OMP_SusC/RagA"/>
</dbReference>
<evidence type="ECO:0000256" key="3">
    <source>
        <dbReference type="ARBA" id="ARBA00022452"/>
    </source>
</evidence>
<feature type="domain" description="TonB-dependent receptor-like beta-barrel" evidence="10">
    <location>
        <begin position="424"/>
        <end position="975"/>
    </location>
</feature>
<gene>
    <name evidence="12" type="ORF">AAG747_14305</name>
</gene>
<dbReference type="NCBIfam" id="TIGR04057">
    <property type="entry name" value="SusC_RagA_signa"/>
    <property type="match status" value="1"/>
</dbReference>
<name>A0AAW9S7V1_9BACT</name>
<evidence type="ECO:0000256" key="6">
    <source>
        <dbReference type="ARBA" id="ARBA00023136"/>
    </source>
</evidence>
<evidence type="ECO:0000313" key="12">
    <source>
        <dbReference type="EMBL" id="MEN7549091.1"/>
    </source>
</evidence>
<dbReference type="GO" id="GO:0009279">
    <property type="term" value="C:cell outer membrane"/>
    <property type="evidence" value="ECO:0007669"/>
    <property type="project" value="UniProtKB-SubCell"/>
</dbReference>
<sequence>MKSYYRLILVVLLCFVLAEGNSLFAQQLAVKGTVTDATDESPIPGVNILIKGTSTGAFSDFDGKFNIKVEKGQVLVFSFVGYETLEMEITNQTVLNVKLDANIQQLDEIVVVGYGSLTQREVTGSIARVKGQELAEVPTPSFEAALQGQAAGVQVIQGSGYAGSGSVIRIRGAASVSASGDPLYVVDGLPVTSDQFLTGNEGAFNTNPLASLNPNDIEDIKILKDASAVGIYGSRAANGVVFVTTKRGKSGKPKFTFSTRHGVSQPVAKAKMLNTAQYLQLRQEAWENDGGTGAVYLPGYTSATDDAATRLAAFEKASQVDTDWWDETTRVGYKQDYNLSMSQGTDKLKSYVGASYSNNESYLKGNKLERFTARANLDYALLSNLDMSLGASFARMVNHRVDAAWTGGLGDAMSEALPIYPVYNDDGSFFLPSNKKNPLWRGANKTLRTYQTTAMGNLNFTYRPVKNLTIKVGGNYEYLNLKDHKWESGELLNTTHKGTAELDQDEINNYNWVATAEYKFDLGADHTFKWLLGHEYQRSETKGFDDRKITDVTAPWYDDPEYEDTNYEGGTPFEGKLSKFISYFGRLNYTFKDRYTFQATLRADGSSKFGDNKRFGVFPTAAVAWIVSEEAFLKNSKIISFLKLKSSWGLTGNSNFGENKYLSKYVNQPAPGYNGKPILYPEQLGNPDLQWEQAENYDAGIEIGLFNDRITSEISYYRRYTSKVLMEVTLAPQIGFEDKQFDNVGEILNEGVEFSITTQNLTGAFQWSTTFNIAHNNNIIKSIGKFSQEAVSGGTNDTRVIPGYSVGTNYLVRFSRIDPENGRPIYLDKEGYETYTWDPANRVAAGNIMPDFTGSLNNTFAYKNFDMQVLFVFTRGGDIFDSSSKRQLGVVTTWNMREDLFDRWRQPGDQAQYPRLTLDTETYGSNTPWINTDQWLHDGSYMRLRRLSIGYTFSSNLLEKLKLSSARVSLTGTNLLTFTEFPGLDPEVARDFEHATDRNLSPNVTYLTPPQERTFTLGLNVSF</sequence>
<keyword evidence="4 8" id="KW-0812">Transmembrane</keyword>
<evidence type="ECO:0000313" key="13">
    <source>
        <dbReference type="Proteomes" id="UP001403385"/>
    </source>
</evidence>
<dbReference type="InterPro" id="IPR008969">
    <property type="entry name" value="CarboxyPept-like_regulatory"/>
</dbReference>
<evidence type="ECO:0000256" key="9">
    <source>
        <dbReference type="RuleBase" id="RU003357"/>
    </source>
</evidence>
<comment type="caution">
    <text evidence="12">The sequence shown here is derived from an EMBL/GenBank/DDBJ whole genome shotgun (WGS) entry which is preliminary data.</text>
</comment>
<dbReference type="InterPro" id="IPR000531">
    <property type="entry name" value="Beta-barrel_TonB"/>
</dbReference>
<evidence type="ECO:0000256" key="5">
    <source>
        <dbReference type="ARBA" id="ARBA00023077"/>
    </source>
</evidence>
<dbReference type="Gene3D" id="2.40.170.20">
    <property type="entry name" value="TonB-dependent receptor, beta-barrel domain"/>
    <property type="match status" value="1"/>
</dbReference>
<dbReference type="InterPro" id="IPR023997">
    <property type="entry name" value="TonB-dep_OMP_SusC/RagA_CS"/>
</dbReference>
<dbReference type="InterPro" id="IPR039426">
    <property type="entry name" value="TonB-dep_rcpt-like"/>
</dbReference>
<reference evidence="12 13" key="1">
    <citation type="submission" date="2024-04" db="EMBL/GenBank/DDBJ databases">
        <title>Novel genus in family Flammeovirgaceae.</title>
        <authorList>
            <person name="Nguyen T.H."/>
            <person name="Vuong T.Q."/>
            <person name="Le H."/>
            <person name="Kim S.-G."/>
        </authorList>
    </citation>
    <scope>NUCLEOTIDE SEQUENCE [LARGE SCALE GENOMIC DNA]</scope>
    <source>
        <strain evidence="12 13">JCM 23209</strain>
    </source>
</reference>
<dbReference type="InterPro" id="IPR012910">
    <property type="entry name" value="Plug_dom"/>
</dbReference>
<dbReference type="Pfam" id="PF07715">
    <property type="entry name" value="Plug"/>
    <property type="match status" value="1"/>
</dbReference>
<dbReference type="AlphaFoldDB" id="A0AAW9S7V1"/>
<accession>A0AAW9S7V1</accession>
<evidence type="ECO:0000256" key="2">
    <source>
        <dbReference type="ARBA" id="ARBA00022448"/>
    </source>
</evidence>
<evidence type="ECO:0000256" key="1">
    <source>
        <dbReference type="ARBA" id="ARBA00004571"/>
    </source>
</evidence>
<dbReference type="InterPro" id="IPR037066">
    <property type="entry name" value="Plug_dom_sf"/>
</dbReference>
<keyword evidence="5 9" id="KW-0798">TonB box</keyword>
<protein>
    <submittedName>
        <fullName evidence="12">TonB-dependent receptor</fullName>
    </submittedName>
</protein>
<dbReference type="EMBL" id="JBDKWZ010000007">
    <property type="protein sequence ID" value="MEN7549091.1"/>
    <property type="molecule type" value="Genomic_DNA"/>
</dbReference>
<evidence type="ECO:0000256" key="7">
    <source>
        <dbReference type="ARBA" id="ARBA00023237"/>
    </source>
</evidence>
<dbReference type="Gene3D" id="2.60.40.1120">
    <property type="entry name" value="Carboxypeptidase-like, regulatory domain"/>
    <property type="match status" value="1"/>
</dbReference>
<keyword evidence="13" id="KW-1185">Reference proteome</keyword>
<keyword evidence="2 8" id="KW-0813">Transport</keyword>
<dbReference type="Pfam" id="PF13715">
    <property type="entry name" value="CarbopepD_reg_2"/>
    <property type="match status" value="1"/>
</dbReference>
<feature type="domain" description="TonB-dependent receptor plug" evidence="11">
    <location>
        <begin position="119"/>
        <end position="240"/>
    </location>
</feature>
<keyword evidence="12" id="KW-0675">Receptor</keyword>
<dbReference type="SUPFAM" id="SSF56935">
    <property type="entry name" value="Porins"/>
    <property type="match status" value="1"/>
</dbReference>
<evidence type="ECO:0000259" key="10">
    <source>
        <dbReference type="Pfam" id="PF00593"/>
    </source>
</evidence>
<dbReference type="RefSeq" id="WP_346821862.1">
    <property type="nucleotide sequence ID" value="NZ_JBDKWZ010000007.1"/>
</dbReference>
<comment type="similarity">
    <text evidence="8 9">Belongs to the TonB-dependent receptor family.</text>
</comment>
<dbReference type="PROSITE" id="PS52016">
    <property type="entry name" value="TONB_DEPENDENT_REC_3"/>
    <property type="match status" value="1"/>
</dbReference>
<evidence type="ECO:0000256" key="8">
    <source>
        <dbReference type="PROSITE-ProRule" id="PRU01360"/>
    </source>
</evidence>
<keyword evidence="7 8" id="KW-0998">Cell outer membrane</keyword>
<dbReference type="Gene3D" id="2.170.130.10">
    <property type="entry name" value="TonB-dependent receptor, plug domain"/>
    <property type="match status" value="1"/>
</dbReference>
<organism evidence="12 13">
    <name type="scientific">Rapidithrix thailandica</name>
    <dbReference type="NCBI Taxonomy" id="413964"/>
    <lineage>
        <taxon>Bacteria</taxon>
        <taxon>Pseudomonadati</taxon>
        <taxon>Bacteroidota</taxon>
        <taxon>Cytophagia</taxon>
        <taxon>Cytophagales</taxon>
        <taxon>Flammeovirgaceae</taxon>
        <taxon>Rapidithrix</taxon>
    </lineage>
</organism>
<keyword evidence="6 8" id="KW-0472">Membrane</keyword>
<keyword evidence="3 8" id="KW-1134">Transmembrane beta strand</keyword>
<dbReference type="FunFam" id="2.60.40.1120:FF:000003">
    <property type="entry name" value="Outer membrane protein Omp121"/>
    <property type="match status" value="1"/>
</dbReference>
<comment type="subcellular location">
    <subcellularLocation>
        <location evidence="1 8">Cell outer membrane</location>
        <topology evidence="1 8">Multi-pass membrane protein</topology>
    </subcellularLocation>
</comment>
<dbReference type="Pfam" id="PF00593">
    <property type="entry name" value="TonB_dep_Rec_b-barrel"/>
    <property type="match status" value="1"/>
</dbReference>
<dbReference type="InterPro" id="IPR036942">
    <property type="entry name" value="Beta-barrel_TonB_sf"/>
</dbReference>
<dbReference type="Proteomes" id="UP001403385">
    <property type="component" value="Unassembled WGS sequence"/>
</dbReference>